<gene>
    <name evidence="8" type="ORF">UU93_C0003G0051</name>
</gene>
<evidence type="ECO:0008006" key="10">
    <source>
        <dbReference type="Google" id="ProtNLM"/>
    </source>
</evidence>
<evidence type="ECO:0000313" key="8">
    <source>
        <dbReference type="EMBL" id="KKS33043.1"/>
    </source>
</evidence>
<organism evidence="8 9">
    <name type="scientific">Candidatus Amesbacteria bacterium GW2011_GWA2_42_12</name>
    <dbReference type="NCBI Taxonomy" id="1618356"/>
    <lineage>
        <taxon>Bacteria</taxon>
        <taxon>Candidatus Amesiibacteriota</taxon>
    </lineage>
</organism>
<accession>A0A0G1B677</accession>
<evidence type="ECO:0000256" key="1">
    <source>
        <dbReference type="ARBA" id="ARBA00010233"/>
    </source>
</evidence>
<dbReference type="GO" id="GO:0006508">
    <property type="term" value="P:proteolysis"/>
    <property type="evidence" value="ECO:0007669"/>
    <property type="project" value="UniProtKB-KW"/>
</dbReference>
<evidence type="ECO:0000256" key="3">
    <source>
        <dbReference type="ARBA" id="ARBA00022670"/>
    </source>
</evidence>
<keyword evidence="3" id="KW-0645">Protease</keyword>
<dbReference type="Proteomes" id="UP000034160">
    <property type="component" value="Unassembled WGS sequence"/>
</dbReference>
<keyword evidence="5" id="KW-0720">Serine protease</keyword>
<dbReference type="Gene3D" id="3.40.50.10740">
    <property type="entry name" value="Class I glutamine amidotransferase-like"/>
    <property type="match status" value="1"/>
</dbReference>
<dbReference type="EMBL" id="LCCN01000003">
    <property type="protein sequence ID" value="KKS33043.1"/>
    <property type="molecule type" value="Genomic_DNA"/>
</dbReference>
<dbReference type="AlphaFoldDB" id="A0A0G1B677"/>
<dbReference type="InterPro" id="IPR027478">
    <property type="entry name" value="LdcA_N"/>
</dbReference>
<dbReference type="Gene3D" id="3.50.30.60">
    <property type="entry name" value="LD-carboxypeptidase A C-terminal domain-like"/>
    <property type="match status" value="1"/>
</dbReference>
<dbReference type="InterPro" id="IPR040921">
    <property type="entry name" value="Peptidase_S66C"/>
</dbReference>
<dbReference type="SUPFAM" id="SSF52317">
    <property type="entry name" value="Class I glutamine amidotransferase-like"/>
    <property type="match status" value="1"/>
</dbReference>
<dbReference type="SUPFAM" id="SSF141986">
    <property type="entry name" value="LD-carboxypeptidase A C-terminal domain-like"/>
    <property type="match status" value="1"/>
</dbReference>
<dbReference type="PIRSF" id="PIRSF028757">
    <property type="entry name" value="LD-carboxypeptidase"/>
    <property type="match status" value="1"/>
</dbReference>
<reference evidence="8 9" key="1">
    <citation type="journal article" date="2015" name="Nature">
        <title>rRNA introns, odd ribosomes, and small enigmatic genomes across a large radiation of phyla.</title>
        <authorList>
            <person name="Brown C.T."/>
            <person name="Hug L.A."/>
            <person name="Thomas B.C."/>
            <person name="Sharon I."/>
            <person name="Castelle C.J."/>
            <person name="Singh A."/>
            <person name="Wilkins M.J."/>
            <person name="Williams K.H."/>
            <person name="Banfield J.F."/>
        </authorList>
    </citation>
    <scope>NUCLEOTIDE SEQUENCE [LARGE SCALE GENOMIC DNA]</scope>
</reference>
<proteinExistence type="inferred from homology"/>
<evidence type="ECO:0000259" key="6">
    <source>
        <dbReference type="Pfam" id="PF02016"/>
    </source>
</evidence>
<dbReference type="Pfam" id="PF17676">
    <property type="entry name" value="Peptidase_S66C"/>
    <property type="match status" value="1"/>
</dbReference>
<feature type="domain" description="LD-carboxypeptidase C-terminal" evidence="7">
    <location>
        <begin position="184"/>
        <end position="283"/>
    </location>
</feature>
<dbReference type="CDD" id="cd07025">
    <property type="entry name" value="Peptidase_S66"/>
    <property type="match status" value="1"/>
</dbReference>
<dbReference type="InterPro" id="IPR027461">
    <property type="entry name" value="Carboxypeptidase_A_C_sf"/>
</dbReference>
<dbReference type="GO" id="GO:0004180">
    <property type="term" value="F:carboxypeptidase activity"/>
    <property type="evidence" value="ECO:0007669"/>
    <property type="project" value="UniProtKB-KW"/>
</dbReference>
<dbReference type="InterPro" id="IPR029062">
    <property type="entry name" value="Class_I_gatase-like"/>
</dbReference>
<evidence type="ECO:0000313" key="9">
    <source>
        <dbReference type="Proteomes" id="UP000034160"/>
    </source>
</evidence>
<evidence type="ECO:0000256" key="2">
    <source>
        <dbReference type="ARBA" id="ARBA00022645"/>
    </source>
</evidence>
<comment type="similarity">
    <text evidence="1">Belongs to the peptidase S66 family.</text>
</comment>
<evidence type="ECO:0000256" key="5">
    <source>
        <dbReference type="ARBA" id="ARBA00022825"/>
    </source>
</evidence>
<dbReference type="Pfam" id="PF02016">
    <property type="entry name" value="Peptidase_S66"/>
    <property type="match status" value="1"/>
</dbReference>
<evidence type="ECO:0000256" key="4">
    <source>
        <dbReference type="ARBA" id="ARBA00022801"/>
    </source>
</evidence>
<name>A0A0G1B677_9BACT</name>
<dbReference type="PANTHER" id="PTHR30237">
    <property type="entry name" value="MURAMOYLTETRAPEPTIDE CARBOXYPEPTIDASE"/>
    <property type="match status" value="1"/>
</dbReference>
<feature type="domain" description="LD-carboxypeptidase N-terminal" evidence="6">
    <location>
        <begin position="13"/>
        <end position="131"/>
    </location>
</feature>
<protein>
    <recommendedName>
        <fullName evidence="10">LD-carboxypeptidase</fullName>
    </recommendedName>
</protein>
<evidence type="ECO:0000259" key="7">
    <source>
        <dbReference type="Pfam" id="PF17676"/>
    </source>
</evidence>
<dbReference type="InterPro" id="IPR003507">
    <property type="entry name" value="S66_fam"/>
</dbReference>
<dbReference type="PANTHER" id="PTHR30237:SF2">
    <property type="entry name" value="MUREIN TETRAPEPTIDE CARBOXYPEPTIDASE"/>
    <property type="match status" value="1"/>
</dbReference>
<sequence length="341" mass="38524">MIKPFALKIGDTVGVVAPSDAVEKKTLEEAGEIVKKWGLKLKYGKHVYAKVGDFMAGTPEERIEDLKTMIFDPDVKAIWAAAGGYAATEVLPVFNKETIGYLKDHPKWFIGYSDVCLLLNALMSFKFVSVTGPCLWGLPDWDRESQETIRKMIFGETVEGILEKSKWQPAVTGIASGKLLFDDLETLIFSFGTRYDPIMYGSGDIILGIEELDIEKSTLQRQIDIIFNHKRASRIKGIFVGRLVNIKELSYPEWGRKLSPQEIILGRVKKKGIPMAFCEDLGHPVWDYGMFAGIKKHFMNRKFLSIPNGIEAKLTVGEKECRLEYLEPICQNIIYEQSMGR</sequence>
<dbReference type="STRING" id="1618356.UU93_C0003G0051"/>
<comment type="caution">
    <text evidence="8">The sequence shown here is derived from an EMBL/GenBank/DDBJ whole genome shotgun (WGS) entry which is preliminary data.</text>
</comment>
<keyword evidence="2" id="KW-0121">Carboxypeptidase</keyword>
<dbReference type="GO" id="GO:0008236">
    <property type="term" value="F:serine-type peptidase activity"/>
    <property type="evidence" value="ECO:0007669"/>
    <property type="project" value="UniProtKB-KW"/>
</dbReference>
<keyword evidence="4" id="KW-0378">Hydrolase</keyword>
<dbReference type="InterPro" id="IPR040449">
    <property type="entry name" value="Peptidase_S66_N"/>
</dbReference>